<dbReference type="EMBL" id="JAATLK010000006">
    <property type="protein sequence ID" value="NIZ47830.1"/>
    <property type="molecule type" value="Genomic_DNA"/>
</dbReference>
<name>A0A968GGI2_9SPIO</name>
<keyword evidence="2" id="KW-0812">Transmembrane</keyword>
<comment type="caution">
    <text evidence="3">The sequence shown here is derived from an EMBL/GenBank/DDBJ whole genome shotgun (WGS) entry which is preliminary data.</text>
</comment>
<organism evidence="3 4">
    <name type="scientific">Entomospira nematocerorum</name>
    <dbReference type="NCBI Taxonomy" id="2719987"/>
    <lineage>
        <taxon>Bacteria</taxon>
        <taxon>Pseudomonadati</taxon>
        <taxon>Spirochaetota</taxon>
        <taxon>Spirochaetia</taxon>
        <taxon>Spirochaetales</taxon>
        <taxon>Spirochaetaceae</taxon>
        <taxon>Entomospira</taxon>
    </lineage>
</organism>
<gene>
    <name evidence="3" type="ORF">HCT46_07870</name>
</gene>
<evidence type="ECO:0000313" key="3">
    <source>
        <dbReference type="EMBL" id="NIZ47830.1"/>
    </source>
</evidence>
<sequence length="751" mass="87175">MHNKKNKNIMAGHLYETGNLAELFDWQIAEAILLFYEKQDLSTELNHENELFIEHINSKNSLPLEFIKLRLKAFEIEGILKKKGNKNGYELEPTAETRLKELSNAFKNIQSDLNDFVSLYNRIQNKSQFKVSQVADLTLDDLLKLGNQSIEDNHKLLLENSDPTSISNELIRFNGILKYIEGEAKKHETINGLLEKFLQKVYCHILVKSGMTKEVRSDSIRTYNYFIDSTIVYDLCGFNGTVRNDATERFLKNLIKKGNKLWIHDKHLEELERKFDIIEKYTNKCISENLHHTKLSSKTKDVIMMFRKIIWDNGIEKETYIKSIRIGIMSKIGSDLPMEEDDWYLNVYNHKESTELELEWSAEKLKKSLKIRGVIEYLEKKLKEEQSNRLEQNPNYDGDMSVVETDLKVIKDLLLKNETIVQGNSNFVLLTDSKNLIKNISTKGLAFAHPVVSWHKEQMKYLLNIDNSEYSSSAKLNYLSDSMMLRETYDSTIIGNAIVTILEEVGELKNKGYETSQAIEQIKDDYIEKLLKEDVQPSTLSSPFSVIGELINNQKEKPIPSAIRSYTQMFIDNHEQTEKEKIALEKELETTQYQNGLLEETTRYQKGLLEEIRTNNLKTLQKKQDQKSKLDKRVEDIDEQIGKITNNLEKPNNFPLDVQSSISVIIFIPSLIAYIINGFKNGIKFSLSSDSLNQLIPALSAGISFIFFLYRIWERKRLTKKQEELKREKNSITKVLNDLNQEIEDLENKIK</sequence>
<proteinExistence type="predicted"/>
<dbReference type="Proteomes" id="UP000752013">
    <property type="component" value="Unassembled WGS sequence"/>
</dbReference>
<evidence type="ECO:0000256" key="1">
    <source>
        <dbReference type="SAM" id="Coils"/>
    </source>
</evidence>
<feature type="transmembrane region" description="Helical" evidence="2">
    <location>
        <begin position="656"/>
        <end position="676"/>
    </location>
</feature>
<keyword evidence="2" id="KW-1133">Transmembrane helix</keyword>
<keyword evidence="4" id="KW-1185">Reference proteome</keyword>
<feature type="transmembrane region" description="Helical" evidence="2">
    <location>
        <begin position="696"/>
        <end position="713"/>
    </location>
</feature>
<keyword evidence="1" id="KW-0175">Coiled coil</keyword>
<keyword evidence="2" id="KW-0472">Membrane</keyword>
<evidence type="ECO:0000256" key="2">
    <source>
        <dbReference type="SAM" id="Phobius"/>
    </source>
</evidence>
<reference evidence="3" key="1">
    <citation type="submission" date="2020-03" db="EMBL/GenBank/DDBJ databases">
        <title>Spirochaetal bacteria isolated from arthropods constitute a novel genus Entomospira genus novum within the order Spirochaetales.</title>
        <authorList>
            <person name="Grana-Miraglia L."/>
            <person name="Sikutova S."/>
            <person name="Fingerle V."/>
            <person name="Sing A."/>
            <person name="Castillo-Ramirez S."/>
            <person name="Margos G."/>
            <person name="Rudolf I."/>
        </authorList>
    </citation>
    <scope>NUCLEOTIDE SEQUENCE</scope>
    <source>
        <strain evidence="3">BR208</strain>
    </source>
</reference>
<evidence type="ECO:0000313" key="4">
    <source>
        <dbReference type="Proteomes" id="UP000752013"/>
    </source>
</evidence>
<feature type="coiled-coil region" evidence="1">
    <location>
        <begin position="715"/>
        <end position="749"/>
    </location>
</feature>
<dbReference type="RefSeq" id="WP_167704641.1">
    <property type="nucleotide sequence ID" value="NZ_CP118173.1"/>
</dbReference>
<protein>
    <submittedName>
        <fullName evidence="3">Uncharacterized protein</fullName>
    </submittedName>
</protein>
<accession>A0A968GGI2</accession>
<dbReference type="AlphaFoldDB" id="A0A968GGI2"/>